<proteinExistence type="predicted"/>
<keyword evidence="2" id="KW-1185">Reference proteome</keyword>
<sequence>MKYKLLALLLEYIADIPQGNGLPLKEITWVDNILETAATFMVGDFESLKMPETFQLGEIPTVQERFQAVLKRRLQIQIENHPPVFPWESQLQEYPDCLDNKPSLKFIPDKLSLPISIPENVFQVLLTFCQQYLTSSLPLGSKLVKVVESIFPENYQELNDIAGLVLRSTSSRSSDSLAIIPNIDSDYSELQACQQMALSLLTAKQLLDIFNVSISATNPLLNRQLLTSNGELYVEVELKFTNESPKILVRTQLPSEGSIKLQGGKLHVMAKSDYPDFLSVELPCTENQHYYTLTVELEGIEEQALLFLIVPTI</sequence>
<gene>
    <name evidence="1" type="ORF">RINTHH_10120</name>
</gene>
<reference evidence="1 2" key="1">
    <citation type="submission" date="2012-05" db="EMBL/GenBank/DDBJ databases">
        <authorList>
            <person name="Hilton J."/>
        </authorList>
    </citation>
    <scope>NUCLEOTIDE SEQUENCE [LARGE SCALE GENOMIC DNA]</scope>
    <source>
        <strain evidence="1 2">HH01</strain>
    </source>
</reference>
<accession>M1WZ04</accession>
<dbReference type="EMBL" id="CAIY01000038">
    <property type="protein sequence ID" value="CCH67167.1"/>
    <property type="molecule type" value="Genomic_DNA"/>
</dbReference>
<dbReference type="Proteomes" id="UP000053051">
    <property type="component" value="Unassembled WGS sequence"/>
</dbReference>
<evidence type="ECO:0000313" key="1">
    <source>
        <dbReference type="EMBL" id="CCH67167.1"/>
    </source>
</evidence>
<dbReference type="STRING" id="1165094.RINTHH_10120"/>
<comment type="caution">
    <text evidence="1">The sequence shown here is derived from an EMBL/GenBank/DDBJ whole genome shotgun (WGS) entry which is preliminary data.</text>
</comment>
<reference evidence="2" key="2">
    <citation type="submission" date="2016-01" db="EMBL/GenBank/DDBJ databases">
        <title>Diatom-associated endosymboitic cyanobacterium lacks core nitrogen metabolism enzymes.</title>
        <authorList>
            <person name="Hilton J.A."/>
            <person name="Foster R.A."/>
            <person name="Tripp H.J."/>
            <person name="Carter B.J."/>
            <person name="Zehr J.P."/>
            <person name="Villareal T.A."/>
        </authorList>
    </citation>
    <scope>NUCLEOTIDE SEQUENCE [LARGE SCALE GENOMIC DNA]</scope>
    <source>
        <strain evidence="2">HH01</strain>
    </source>
</reference>
<organism evidence="1 2">
    <name type="scientific">Richelia intracellularis HH01</name>
    <dbReference type="NCBI Taxonomy" id="1165094"/>
    <lineage>
        <taxon>Bacteria</taxon>
        <taxon>Bacillati</taxon>
        <taxon>Cyanobacteriota</taxon>
        <taxon>Cyanophyceae</taxon>
        <taxon>Nostocales</taxon>
        <taxon>Nostocaceae</taxon>
        <taxon>Richelia</taxon>
    </lineage>
</organism>
<protein>
    <submittedName>
        <fullName evidence="1">PatU</fullName>
    </submittedName>
</protein>
<dbReference type="AlphaFoldDB" id="M1WZ04"/>
<name>M1WZ04_9NOST</name>
<evidence type="ECO:0000313" key="2">
    <source>
        <dbReference type="Proteomes" id="UP000053051"/>
    </source>
</evidence>